<feature type="domain" description="Rhodanese" evidence="1">
    <location>
        <begin position="19"/>
        <end position="142"/>
    </location>
</feature>
<dbReference type="PANTHER" id="PTHR45187">
    <property type="entry name" value="RHODANESE-LIKE DOMAIN-CONTAINING PROTEIN 11, CHLOROPLASTIC"/>
    <property type="match status" value="1"/>
</dbReference>
<dbReference type="EMBL" id="JAHRHJ020000010">
    <property type="protein sequence ID" value="KAH9298295.1"/>
    <property type="molecule type" value="Genomic_DNA"/>
</dbReference>
<organism evidence="2 3">
    <name type="scientific">Taxus chinensis</name>
    <name type="common">Chinese yew</name>
    <name type="synonym">Taxus wallichiana var. chinensis</name>
    <dbReference type="NCBI Taxonomy" id="29808"/>
    <lineage>
        <taxon>Eukaryota</taxon>
        <taxon>Viridiplantae</taxon>
        <taxon>Streptophyta</taxon>
        <taxon>Embryophyta</taxon>
        <taxon>Tracheophyta</taxon>
        <taxon>Spermatophyta</taxon>
        <taxon>Pinopsida</taxon>
        <taxon>Pinidae</taxon>
        <taxon>Conifers II</taxon>
        <taxon>Cupressales</taxon>
        <taxon>Taxaceae</taxon>
        <taxon>Taxus</taxon>
    </lineage>
</organism>
<dbReference type="Pfam" id="PF00581">
    <property type="entry name" value="Rhodanese"/>
    <property type="match status" value="1"/>
</dbReference>
<dbReference type="InterPro" id="IPR036873">
    <property type="entry name" value="Rhodanese-like_dom_sf"/>
</dbReference>
<sequence length="183" mass="20986">VREGRVKTLTPKEAGYAIQLSDKVLLDVRPSTERRKAWVKDSIWIPVFDVDRKQDLEMIPKKISNFAMGGWWSGIPLMVYNEKFIRQVEKKFNKDANIVVACQMGIRSLAACEQLYNAGYRNLYWIQGGFNAAEEGDLERSGMQPLKFAGIGGMSEFLGWTDQQRYVAKKEGWGYQAMFFGRL</sequence>
<dbReference type="SMART" id="SM00450">
    <property type="entry name" value="RHOD"/>
    <property type="match status" value="1"/>
</dbReference>
<dbReference type="OMA" id="YVMACEF"/>
<dbReference type="Gene3D" id="3.40.250.10">
    <property type="entry name" value="Rhodanese-like domain"/>
    <property type="match status" value="1"/>
</dbReference>
<evidence type="ECO:0000313" key="3">
    <source>
        <dbReference type="Proteomes" id="UP000824469"/>
    </source>
</evidence>
<dbReference type="AlphaFoldDB" id="A0AA38CDL5"/>
<dbReference type="InterPro" id="IPR044664">
    <property type="entry name" value="STR11-like"/>
</dbReference>
<gene>
    <name evidence="2" type="ORF">KI387_029977</name>
</gene>
<dbReference type="PROSITE" id="PS50206">
    <property type="entry name" value="RHODANESE_3"/>
    <property type="match status" value="1"/>
</dbReference>
<evidence type="ECO:0000259" key="1">
    <source>
        <dbReference type="PROSITE" id="PS50206"/>
    </source>
</evidence>
<feature type="non-terminal residue" evidence="2">
    <location>
        <position position="1"/>
    </location>
</feature>
<dbReference type="PANTHER" id="PTHR45187:SF2">
    <property type="entry name" value="RHODANESE-LIKE DOMAIN-CONTAINING PROTEIN 11, CHLOROPLASTIC"/>
    <property type="match status" value="1"/>
</dbReference>
<protein>
    <recommendedName>
        <fullName evidence="1">Rhodanese domain-containing protein</fullName>
    </recommendedName>
</protein>
<reference evidence="2 3" key="1">
    <citation type="journal article" date="2021" name="Nat. Plants">
        <title>The Taxus genome provides insights into paclitaxel biosynthesis.</title>
        <authorList>
            <person name="Xiong X."/>
            <person name="Gou J."/>
            <person name="Liao Q."/>
            <person name="Li Y."/>
            <person name="Zhou Q."/>
            <person name="Bi G."/>
            <person name="Li C."/>
            <person name="Du R."/>
            <person name="Wang X."/>
            <person name="Sun T."/>
            <person name="Guo L."/>
            <person name="Liang H."/>
            <person name="Lu P."/>
            <person name="Wu Y."/>
            <person name="Zhang Z."/>
            <person name="Ro D.K."/>
            <person name="Shang Y."/>
            <person name="Huang S."/>
            <person name="Yan J."/>
        </authorList>
    </citation>
    <scope>NUCLEOTIDE SEQUENCE [LARGE SCALE GENOMIC DNA]</scope>
    <source>
        <strain evidence="2">Ta-2019</strain>
    </source>
</reference>
<proteinExistence type="predicted"/>
<dbReference type="InterPro" id="IPR001763">
    <property type="entry name" value="Rhodanese-like_dom"/>
</dbReference>
<accession>A0AA38CDL5</accession>
<comment type="caution">
    <text evidence="2">The sequence shown here is derived from an EMBL/GenBank/DDBJ whole genome shotgun (WGS) entry which is preliminary data.</text>
</comment>
<evidence type="ECO:0000313" key="2">
    <source>
        <dbReference type="EMBL" id="KAH9298295.1"/>
    </source>
</evidence>
<name>A0AA38CDL5_TAXCH</name>
<dbReference type="Proteomes" id="UP000824469">
    <property type="component" value="Unassembled WGS sequence"/>
</dbReference>
<dbReference type="SUPFAM" id="SSF52821">
    <property type="entry name" value="Rhodanese/Cell cycle control phosphatase"/>
    <property type="match status" value="1"/>
</dbReference>
<feature type="non-terminal residue" evidence="2">
    <location>
        <position position="183"/>
    </location>
</feature>
<dbReference type="CDD" id="cd00158">
    <property type="entry name" value="RHOD"/>
    <property type="match status" value="1"/>
</dbReference>
<keyword evidence="3" id="KW-1185">Reference proteome</keyword>